<keyword evidence="5" id="KW-0256">Endoplasmic reticulum</keyword>
<name>A0AAD5EJV0_UMBRA</name>
<gene>
    <name evidence="10" type="ORF">K450DRAFT_216653</name>
</gene>
<evidence type="ECO:0000256" key="3">
    <source>
        <dbReference type="ARBA" id="ARBA00017057"/>
    </source>
</evidence>
<dbReference type="AlphaFoldDB" id="A0AAD5EJV0"/>
<proteinExistence type="inferred from homology"/>
<dbReference type="PANTHER" id="PTHR13085">
    <property type="entry name" value="MICROSOMAL SIGNAL PEPTIDASE 25 KDA SUBUNIT"/>
    <property type="match status" value="1"/>
</dbReference>
<organism evidence="10 11">
    <name type="scientific">Umbelopsis ramanniana AG</name>
    <dbReference type="NCBI Taxonomy" id="1314678"/>
    <lineage>
        <taxon>Eukaryota</taxon>
        <taxon>Fungi</taxon>
        <taxon>Fungi incertae sedis</taxon>
        <taxon>Mucoromycota</taxon>
        <taxon>Mucoromycotina</taxon>
        <taxon>Umbelopsidomycetes</taxon>
        <taxon>Umbelopsidales</taxon>
        <taxon>Umbelopsidaceae</taxon>
        <taxon>Umbelopsis</taxon>
    </lineage>
</organism>
<accession>A0AAD5EJV0</accession>
<dbReference type="RefSeq" id="XP_051449499.1">
    <property type="nucleotide sequence ID" value="XM_051584897.1"/>
</dbReference>
<evidence type="ECO:0000256" key="4">
    <source>
        <dbReference type="ARBA" id="ARBA00022692"/>
    </source>
</evidence>
<evidence type="ECO:0000256" key="7">
    <source>
        <dbReference type="ARBA" id="ARBA00023136"/>
    </source>
</evidence>
<protein>
    <recommendedName>
        <fullName evidence="3">Signal peptidase complex subunit 2</fullName>
    </recommendedName>
</protein>
<comment type="function">
    <text evidence="8">Component of the signal peptidase complex (SPC) which catalyzes the cleavage of N-terminal signal sequences from nascent proteins as they are translocated into the lumen of the endoplasmic reticulum. Enhances the enzymatic activity of SPC and facilitates the interactions between different components of the translocation site.</text>
</comment>
<evidence type="ECO:0000256" key="9">
    <source>
        <dbReference type="SAM" id="Phobius"/>
    </source>
</evidence>
<evidence type="ECO:0000256" key="6">
    <source>
        <dbReference type="ARBA" id="ARBA00022989"/>
    </source>
</evidence>
<dbReference type="Proteomes" id="UP001206595">
    <property type="component" value="Unassembled WGS sequence"/>
</dbReference>
<dbReference type="GeneID" id="75910247"/>
<dbReference type="EMBL" id="MU620892">
    <property type="protein sequence ID" value="KAI8584495.1"/>
    <property type="molecule type" value="Genomic_DNA"/>
</dbReference>
<keyword evidence="7 9" id="KW-0472">Membrane</keyword>
<comment type="subcellular location">
    <subcellularLocation>
        <location evidence="1">Endoplasmic reticulum membrane</location>
        <topology evidence="1">Multi-pass membrane protein</topology>
    </subcellularLocation>
</comment>
<dbReference type="GO" id="GO:0005787">
    <property type="term" value="C:signal peptidase complex"/>
    <property type="evidence" value="ECO:0007669"/>
    <property type="project" value="InterPro"/>
</dbReference>
<reference evidence="10" key="1">
    <citation type="submission" date="2021-06" db="EMBL/GenBank/DDBJ databases">
        <authorList>
            <consortium name="DOE Joint Genome Institute"/>
            <person name="Mondo S.J."/>
            <person name="Amses K.R."/>
            <person name="Simmons D.R."/>
            <person name="Longcore J.E."/>
            <person name="Seto K."/>
            <person name="Alves G.H."/>
            <person name="Bonds A.E."/>
            <person name="Quandt C.A."/>
            <person name="Davis W.J."/>
            <person name="Chang Y."/>
            <person name="Letcher P.M."/>
            <person name="Powell M.J."/>
            <person name="Kuo A."/>
            <person name="Labutti K."/>
            <person name="Pangilinan J."/>
            <person name="Andreopoulos W."/>
            <person name="Tritt A."/>
            <person name="Riley R."/>
            <person name="Hundley H."/>
            <person name="Johnson J."/>
            <person name="Lipzen A."/>
            <person name="Barry K."/>
            <person name="Berbee M.L."/>
            <person name="Buchler N.E."/>
            <person name="Grigoriev I.V."/>
            <person name="Spatafora J.W."/>
            <person name="Stajich J.E."/>
            <person name="James T.Y."/>
        </authorList>
    </citation>
    <scope>NUCLEOTIDE SEQUENCE</scope>
    <source>
        <strain evidence="10">AG</strain>
    </source>
</reference>
<dbReference type="InterPro" id="IPR009582">
    <property type="entry name" value="Spc2/SPCS2"/>
</dbReference>
<sequence>MSNTTMQEEIKINKYDSTQLKHTVDDHLRKYLTSDANYVENHQHMDVKLSLGYLSCLFAAAATYYEWKNGFQKAKPVTLICVASYFVINFIAWVYAYFIEKQDVFVGTKDGATLKISARLARLSETYTLDFHFTDGKKKGNYTLESSFGKWFNEDGVLVTSVLEADVKSAIERSTISKEQ</sequence>
<comment type="caution">
    <text evidence="10">The sequence shown here is derived from an EMBL/GenBank/DDBJ whole genome shotgun (WGS) entry which is preliminary data.</text>
</comment>
<keyword evidence="6 9" id="KW-1133">Transmembrane helix</keyword>
<evidence type="ECO:0000256" key="5">
    <source>
        <dbReference type="ARBA" id="ARBA00022824"/>
    </source>
</evidence>
<dbReference type="GO" id="GO:0045047">
    <property type="term" value="P:protein targeting to ER"/>
    <property type="evidence" value="ECO:0007669"/>
    <property type="project" value="TreeGrafter"/>
</dbReference>
<dbReference type="PANTHER" id="PTHR13085:SF0">
    <property type="entry name" value="SIGNAL PEPTIDASE COMPLEX SUBUNIT 2"/>
    <property type="match status" value="1"/>
</dbReference>
<comment type="similarity">
    <text evidence="2">Belongs to the SPCS2 family.</text>
</comment>
<evidence type="ECO:0000313" key="10">
    <source>
        <dbReference type="EMBL" id="KAI8584495.1"/>
    </source>
</evidence>
<evidence type="ECO:0000256" key="1">
    <source>
        <dbReference type="ARBA" id="ARBA00004477"/>
    </source>
</evidence>
<feature type="transmembrane region" description="Helical" evidence="9">
    <location>
        <begin position="77"/>
        <end position="98"/>
    </location>
</feature>
<evidence type="ECO:0000313" key="11">
    <source>
        <dbReference type="Proteomes" id="UP001206595"/>
    </source>
</evidence>
<keyword evidence="11" id="KW-1185">Reference proteome</keyword>
<dbReference type="Pfam" id="PF06703">
    <property type="entry name" value="SPC25"/>
    <property type="match status" value="1"/>
</dbReference>
<dbReference type="GO" id="GO:0006465">
    <property type="term" value="P:signal peptide processing"/>
    <property type="evidence" value="ECO:0007669"/>
    <property type="project" value="InterPro"/>
</dbReference>
<keyword evidence="4 9" id="KW-0812">Transmembrane</keyword>
<reference evidence="10" key="2">
    <citation type="journal article" date="2022" name="Proc. Natl. Acad. Sci. U.S.A.">
        <title>Diploid-dominant life cycles characterize the early evolution of Fungi.</title>
        <authorList>
            <person name="Amses K.R."/>
            <person name="Simmons D.R."/>
            <person name="Longcore J.E."/>
            <person name="Mondo S.J."/>
            <person name="Seto K."/>
            <person name="Jeronimo G.H."/>
            <person name="Bonds A.E."/>
            <person name="Quandt C.A."/>
            <person name="Davis W.J."/>
            <person name="Chang Y."/>
            <person name="Federici B.A."/>
            <person name="Kuo A."/>
            <person name="LaButti K."/>
            <person name="Pangilinan J."/>
            <person name="Andreopoulos W."/>
            <person name="Tritt A."/>
            <person name="Riley R."/>
            <person name="Hundley H."/>
            <person name="Johnson J."/>
            <person name="Lipzen A."/>
            <person name="Barry K."/>
            <person name="Lang B.F."/>
            <person name="Cuomo C.A."/>
            <person name="Buchler N.E."/>
            <person name="Grigoriev I.V."/>
            <person name="Spatafora J.W."/>
            <person name="Stajich J.E."/>
            <person name="James T.Y."/>
        </authorList>
    </citation>
    <scope>NUCLEOTIDE SEQUENCE</scope>
    <source>
        <strain evidence="10">AG</strain>
    </source>
</reference>
<feature type="transmembrane region" description="Helical" evidence="9">
    <location>
        <begin position="47"/>
        <end position="65"/>
    </location>
</feature>
<evidence type="ECO:0000256" key="8">
    <source>
        <dbReference type="ARBA" id="ARBA00045608"/>
    </source>
</evidence>
<evidence type="ECO:0000256" key="2">
    <source>
        <dbReference type="ARBA" id="ARBA00007324"/>
    </source>
</evidence>